<dbReference type="STRING" id="101127.A0A1X2GGR2"/>
<dbReference type="GO" id="GO:0020037">
    <property type="term" value="F:heme binding"/>
    <property type="evidence" value="ECO:0007669"/>
    <property type="project" value="InterPro"/>
</dbReference>
<dbReference type="PROSITE" id="PS50902">
    <property type="entry name" value="FLAVODOXIN_LIKE"/>
    <property type="match status" value="1"/>
</dbReference>
<dbReference type="InterPro" id="IPR023173">
    <property type="entry name" value="NADPH_Cyt_P450_Rdtase_alpha"/>
</dbReference>
<comment type="cofactor">
    <cofactor evidence="2">
        <name>FAD</name>
        <dbReference type="ChEBI" id="CHEBI:57692"/>
    </cofactor>
</comment>
<dbReference type="InterPro" id="IPR008254">
    <property type="entry name" value="Flavodoxin/NO_synth"/>
</dbReference>
<sequence length="1202" mass="133789">MKPIVVCLKGDTTNQVIQVADEKAKLDNIRQLAAEALHILVDDTREILLYNSSGRLLGGVDDIWQEQVIYVDLPCHVKDAIPGPTKLPIVGNLYDLMPNFDAGLLKLFDTYGPVIDISWCGNRAVCTNDPLVAKQFLKENEYFTKKIAPTSLSEVQKFAGDGLFTSDTDAGHWKLAHKLLMPAFSPRAIKAYQEEMGSIVLQTISILDQFQPNESYDVLAWMTKVTFETIGRIGFGYDFGLLDAKDAPPHPMIDAMNTLLELTVTRSQQMEIMKYLPTASNLKFDSCIKLMHKIVSDVIQERKNGPDAANKDKDLLGFMLNARDESDEGLTDENIRDQVVTFLIAGHDTTANTLAWLFYELARHPDVQAKVLQEIANVGITHDTLPTVEQVNSLKYTMQVIKETLRMYPPVRDLPKFARKECVIPYGYKVPGETPLIVYVYGIHHNEAVYPNSYHFDPDRFTSEEEEKRSSSAWLPFSTGPRACIGRPFAIQEAKTVIAMLLHKYEFKYDGPTIDFDPQSATTKPTHLSMTIHPRTNFPEPNPNASLPSSPKPAQMPSIPRIVPTKVDSNSAQKLPKVTFLYATQTGTSQDYANQLFQQAKGFGFSNASLLSIDKWQGYETKYNAPENKELVVLCLATYNGQPPDPAEKFNKFLDKMLGDAGHEKHFDGLLFAVFGVGNKNWRTYQHFPIKVDNALDQMGATRVFGRGEGNADQDMDSDFNNWSAHFWISTLEAYGLAASVEKSVVPVEATSKISSASIKIRYLNPKSADFKRGTSNKNLTNYRMASIQVNRELQQNGSGRSTRHIELDVSELNPVTDNKDGLPYITGDHMEIYPENSCSLVESIGLNFGWILDSVFEVDEEAKQGVSSRSLAAVIDGPCTIRNALTYYADLTGSPSRLFLHCYAHQLRKATSDAVADAFEEQFIPHADGTDPYPDFIKTHRTMLDVQLAFPQVKGFDLGQFLAAAGAMQPRRYSIASSPLVNSKTAALTVGVVDDLLNGKCYPGLSSSYLAHCLTGDAGKVAIRASFKSAKSSFALPKDPEVPIIMISAGTGVSPFRGFLEERAVLKQQGKKVGANVLFFGCRRSDQDFIYKEEWARYQDLGVLTDLHVAFSRLDPPSPNKYVQHQVLLQASQVWSLMNPDEASTKPASIYICGAGEMSRDVRSVFLNMIKSFDSADSEETAVQVLQQWADQGRYNEDVWG</sequence>
<dbReference type="InterPro" id="IPR001709">
    <property type="entry name" value="Flavoprot_Pyr_Nucl_cyt_Rdtase"/>
</dbReference>
<dbReference type="OrthoDB" id="1470350at2759"/>
<dbReference type="InterPro" id="IPR029039">
    <property type="entry name" value="Flavoprotein-like_sf"/>
</dbReference>
<evidence type="ECO:0000256" key="10">
    <source>
        <dbReference type="ARBA" id="ARBA00023002"/>
    </source>
</evidence>
<comment type="catalytic activity">
    <reaction evidence="13">
        <text>2 oxidized [cytochrome P450] + NADPH = 2 reduced [cytochrome P450] + NADP(+) + H(+)</text>
        <dbReference type="Rhea" id="RHEA:24040"/>
        <dbReference type="Rhea" id="RHEA-COMP:14627"/>
        <dbReference type="Rhea" id="RHEA-COMP:14628"/>
        <dbReference type="ChEBI" id="CHEBI:15378"/>
        <dbReference type="ChEBI" id="CHEBI:55376"/>
        <dbReference type="ChEBI" id="CHEBI:57783"/>
        <dbReference type="ChEBI" id="CHEBI:58349"/>
        <dbReference type="ChEBI" id="CHEBI:60344"/>
        <dbReference type="EC" id="1.6.2.4"/>
    </reaction>
</comment>
<dbReference type="Pfam" id="PF00175">
    <property type="entry name" value="NAD_binding_1"/>
    <property type="match status" value="1"/>
</dbReference>
<protein>
    <recommendedName>
        <fullName evidence="12">NADPH--hemoprotein reductase</fullName>
        <ecNumber evidence="12">1.6.2.4</ecNumber>
    </recommendedName>
</protein>
<dbReference type="GO" id="GO:0003958">
    <property type="term" value="F:NADPH-hemoprotein reductase activity"/>
    <property type="evidence" value="ECO:0007669"/>
    <property type="project" value="UniProtKB-EC"/>
</dbReference>
<comment type="caution">
    <text evidence="17">The sequence shown here is derived from an EMBL/GenBank/DDBJ whole genome shotgun (WGS) entry which is preliminary data.</text>
</comment>
<evidence type="ECO:0000256" key="9">
    <source>
        <dbReference type="ARBA" id="ARBA00022857"/>
    </source>
</evidence>
<feature type="domain" description="FAD-binding FR-type" evidence="16">
    <location>
        <begin position="781"/>
        <end position="1038"/>
    </location>
</feature>
<dbReference type="Proteomes" id="UP000242146">
    <property type="component" value="Unassembled WGS sequence"/>
</dbReference>
<keyword evidence="18" id="KW-1185">Reference proteome</keyword>
<dbReference type="InterPro" id="IPR017972">
    <property type="entry name" value="Cyt_P450_CS"/>
</dbReference>
<dbReference type="AlphaFoldDB" id="A0A1X2GGR2"/>
<dbReference type="InterPro" id="IPR003097">
    <property type="entry name" value="CysJ-like_FAD-binding"/>
</dbReference>
<evidence type="ECO:0000256" key="4">
    <source>
        <dbReference type="ARBA" id="ARBA00022448"/>
    </source>
</evidence>
<evidence type="ECO:0000256" key="11">
    <source>
        <dbReference type="ARBA" id="ARBA00023004"/>
    </source>
</evidence>
<dbReference type="Pfam" id="PF00667">
    <property type="entry name" value="FAD_binding_1"/>
    <property type="match status" value="1"/>
</dbReference>
<dbReference type="FunFam" id="3.40.50.80:FF:000001">
    <property type="entry name" value="NADPH--cytochrome P450 reductase 1"/>
    <property type="match status" value="1"/>
</dbReference>
<keyword evidence="6" id="KW-0288">FMN</keyword>
<evidence type="ECO:0000256" key="14">
    <source>
        <dbReference type="SAM" id="MobiDB-lite"/>
    </source>
</evidence>
<reference evidence="17 18" key="1">
    <citation type="submission" date="2016-07" db="EMBL/GenBank/DDBJ databases">
        <title>Pervasive Adenine N6-methylation of Active Genes in Fungi.</title>
        <authorList>
            <consortium name="DOE Joint Genome Institute"/>
            <person name="Mondo S.J."/>
            <person name="Dannebaum R.O."/>
            <person name="Kuo R.C."/>
            <person name="Labutti K."/>
            <person name="Haridas S."/>
            <person name="Kuo A."/>
            <person name="Salamov A."/>
            <person name="Ahrendt S.R."/>
            <person name="Lipzen A."/>
            <person name="Sullivan W."/>
            <person name="Andreopoulos W.B."/>
            <person name="Clum A."/>
            <person name="Lindquist E."/>
            <person name="Daum C."/>
            <person name="Ramamoorthy G.K."/>
            <person name="Gryganskyi A."/>
            <person name="Culley D."/>
            <person name="Magnuson J.K."/>
            <person name="James T.Y."/>
            <person name="O'Malley M.A."/>
            <person name="Stajich J.E."/>
            <person name="Spatafora J.W."/>
            <person name="Visel A."/>
            <person name="Grigoriev I.V."/>
        </authorList>
    </citation>
    <scope>NUCLEOTIDE SEQUENCE [LARGE SCALE GENOMIC DNA]</scope>
    <source>
        <strain evidence="17 18">NRRL 3301</strain>
    </source>
</reference>
<dbReference type="PROSITE" id="PS00086">
    <property type="entry name" value="CYTOCHROME_P450"/>
    <property type="match status" value="1"/>
</dbReference>
<evidence type="ECO:0000313" key="17">
    <source>
        <dbReference type="EMBL" id="ORX53232.1"/>
    </source>
</evidence>
<dbReference type="GO" id="GO:0004497">
    <property type="term" value="F:monooxygenase activity"/>
    <property type="evidence" value="ECO:0007669"/>
    <property type="project" value="InterPro"/>
</dbReference>
<dbReference type="PRINTS" id="PR00371">
    <property type="entry name" value="FPNCR"/>
</dbReference>
<keyword evidence="4" id="KW-0813">Transport</keyword>
<comment type="cofactor">
    <cofactor evidence="1">
        <name>FMN</name>
        <dbReference type="ChEBI" id="CHEBI:58210"/>
    </cofactor>
</comment>
<evidence type="ECO:0000256" key="2">
    <source>
        <dbReference type="ARBA" id="ARBA00001974"/>
    </source>
</evidence>
<dbReference type="InterPro" id="IPR017938">
    <property type="entry name" value="Riboflavin_synthase-like_b-brl"/>
</dbReference>
<keyword evidence="10" id="KW-0560">Oxidoreductase</keyword>
<dbReference type="Gene3D" id="2.40.30.10">
    <property type="entry name" value="Translation factors"/>
    <property type="match status" value="1"/>
</dbReference>
<dbReference type="Gene3D" id="1.20.990.10">
    <property type="entry name" value="NADPH-cytochrome p450 Reductase, Chain A, domain 3"/>
    <property type="match status" value="1"/>
</dbReference>
<evidence type="ECO:0000256" key="6">
    <source>
        <dbReference type="ARBA" id="ARBA00022643"/>
    </source>
</evidence>
<gene>
    <name evidence="17" type="ORF">DM01DRAFT_1407974</name>
</gene>
<dbReference type="Gene3D" id="3.40.50.80">
    <property type="entry name" value="Nucleotide-binding domain of ferredoxin-NADP reductase (FNR) module"/>
    <property type="match status" value="1"/>
</dbReference>
<dbReference type="InterPro" id="IPR001433">
    <property type="entry name" value="OxRdtase_FAD/NAD-bd"/>
</dbReference>
<keyword evidence="9" id="KW-0521">NADP</keyword>
<evidence type="ECO:0000256" key="1">
    <source>
        <dbReference type="ARBA" id="ARBA00001917"/>
    </source>
</evidence>
<evidence type="ECO:0000256" key="5">
    <source>
        <dbReference type="ARBA" id="ARBA00022630"/>
    </source>
</evidence>
<dbReference type="SUPFAM" id="SSF52343">
    <property type="entry name" value="Ferredoxin reductase-like, C-terminal NADP-linked domain"/>
    <property type="match status" value="1"/>
</dbReference>
<dbReference type="GO" id="GO:0010181">
    <property type="term" value="F:FMN binding"/>
    <property type="evidence" value="ECO:0007669"/>
    <property type="project" value="InterPro"/>
</dbReference>
<dbReference type="PRINTS" id="PR00369">
    <property type="entry name" value="FLAVODOXIN"/>
</dbReference>
<keyword evidence="7" id="KW-0479">Metal-binding</keyword>
<dbReference type="InterPro" id="IPR001128">
    <property type="entry name" value="Cyt_P450"/>
</dbReference>
<dbReference type="GO" id="GO:0016705">
    <property type="term" value="F:oxidoreductase activity, acting on paired donors, with incorporation or reduction of molecular oxygen"/>
    <property type="evidence" value="ECO:0007669"/>
    <property type="project" value="InterPro"/>
</dbReference>
<evidence type="ECO:0000313" key="18">
    <source>
        <dbReference type="Proteomes" id="UP000242146"/>
    </source>
</evidence>
<dbReference type="InterPro" id="IPR017927">
    <property type="entry name" value="FAD-bd_FR_type"/>
</dbReference>
<evidence type="ECO:0000259" key="16">
    <source>
        <dbReference type="PROSITE" id="PS51384"/>
    </source>
</evidence>
<dbReference type="Gene3D" id="1.10.630.10">
    <property type="entry name" value="Cytochrome P450"/>
    <property type="match status" value="1"/>
</dbReference>
<dbReference type="PANTHER" id="PTHR19384:SF17">
    <property type="entry name" value="NADPH--CYTOCHROME P450 REDUCTASE"/>
    <property type="match status" value="1"/>
</dbReference>
<dbReference type="GO" id="GO:0005506">
    <property type="term" value="F:iron ion binding"/>
    <property type="evidence" value="ECO:0007669"/>
    <property type="project" value="InterPro"/>
</dbReference>
<feature type="region of interest" description="Disordered" evidence="14">
    <location>
        <begin position="535"/>
        <end position="555"/>
    </location>
</feature>
<dbReference type="EMBL" id="MCGT01000016">
    <property type="protein sequence ID" value="ORX53232.1"/>
    <property type="molecule type" value="Genomic_DNA"/>
</dbReference>
<proteinExistence type="inferred from homology"/>
<accession>A0A1X2GGR2</accession>
<dbReference type="SUPFAM" id="SSF52218">
    <property type="entry name" value="Flavoproteins"/>
    <property type="match status" value="1"/>
</dbReference>
<name>A0A1X2GGR2_9FUNG</name>
<comment type="similarity">
    <text evidence="3">In the N-terminal section; belongs to the cytochrome P450 family.</text>
</comment>
<evidence type="ECO:0000256" key="7">
    <source>
        <dbReference type="ARBA" id="ARBA00022723"/>
    </source>
</evidence>
<evidence type="ECO:0000256" key="12">
    <source>
        <dbReference type="ARBA" id="ARBA00023797"/>
    </source>
</evidence>
<evidence type="ECO:0000256" key="3">
    <source>
        <dbReference type="ARBA" id="ARBA00010018"/>
    </source>
</evidence>
<dbReference type="GO" id="GO:0005829">
    <property type="term" value="C:cytosol"/>
    <property type="evidence" value="ECO:0007669"/>
    <property type="project" value="TreeGrafter"/>
</dbReference>
<dbReference type="InterPro" id="IPR039261">
    <property type="entry name" value="FNR_nucleotide-bd"/>
</dbReference>
<dbReference type="InterPro" id="IPR001094">
    <property type="entry name" value="Flavdoxin-like"/>
</dbReference>
<dbReference type="SUPFAM" id="SSF48264">
    <property type="entry name" value="Cytochrome P450"/>
    <property type="match status" value="1"/>
</dbReference>
<dbReference type="PROSITE" id="PS51384">
    <property type="entry name" value="FAD_FR"/>
    <property type="match status" value="1"/>
</dbReference>
<dbReference type="InterPro" id="IPR036396">
    <property type="entry name" value="Cyt_P450_sf"/>
</dbReference>
<dbReference type="SUPFAM" id="SSF63380">
    <property type="entry name" value="Riboflavin synthase domain-like"/>
    <property type="match status" value="1"/>
</dbReference>
<dbReference type="Pfam" id="PF00067">
    <property type="entry name" value="p450"/>
    <property type="match status" value="1"/>
</dbReference>
<dbReference type="Gene3D" id="3.40.50.360">
    <property type="match status" value="1"/>
</dbReference>
<keyword evidence="8" id="KW-0274">FAD</keyword>
<dbReference type="Pfam" id="PF00258">
    <property type="entry name" value="Flavodoxin_1"/>
    <property type="match status" value="1"/>
</dbReference>
<keyword evidence="5" id="KW-0285">Flavoprotein</keyword>
<dbReference type="GO" id="GO:0050660">
    <property type="term" value="F:flavin adenine dinucleotide binding"/>
    <property type="evidence" value="ECO:0007669"/>
    <property type="project" value="TreeGrafter"/>
</dbReference>
<organism evidence="17 18">
    <name type="scientific">Hesseltinella vesiculosa</name>
    <dbReference type="NCBI Taxonomy" id="101127"/>
    <lineage>
        <taxon>Eukaryota</taxon>
        <taxon>Fungi</taxon>
        <taxon>Fungi incertae sedis</taxon>
        <taxon>Mucoromycota</taxon>
        <taxon>Mucoromycotina</taxon>
        <taxon>Mucoromycetes</taxon>
        <taxon>Mucorales</taxon>
        <taxon>Cunninghamellaceae</taxon>
        <taxon>Hesseltinella</taxon>
    </lineage>
</organism>
<feature type="domain" description="Flavodoxin-like" evidence="15">
    <location>
        <begin position="578"/>
        <end position="728"/>
    </location>
</feature>
<dbReference type="PANTHER" id="PTHR19384">
    <property type="entry name" value="NITRIC OXIDE SYNTHASE-RELATED"/>
    <property type="match status" value="1"/>
</dbReference>
<dbReference type="EC" id="1.6.2.4" evidence="12"/>
<evidence type="ECO:0000259" key="15">
    <source>
        <dbReference type="PROSITE" id="PS50902"/>
    </source>
</evidence>
<evidence type="ECO:0000256" key="13">
    <source>
        <dbReference type="ARBA" id="ARBA00049342"/>
    </source>
</evidence>
<keyword evidence="11" id="KW-0408">Iron</keyword>
<evidence type="ECO:0000256" key="8">
    <source>
        <dbReference type="ARBA" id="ARBA00022827"/>
    </source>
</evidence>